<dbReference type="eggNOG" id="ENOG502RJ2Z">
    <property type="taxonomic scope" value="Eukaryota"/>
</dbReference>
<sequence>MERQKAGRDEGCYLVKVALRCRSLARLNNIISPGTDHVSSPPPPDEHLTAATHCGRSWIVAPQCLPDYRFINTNNVVIINIAAATALPSRMMRASDPRIRQTINQISQNIESANETAQESVYTFTQNYLSPCFSAIGNCVHTCTAPCFPSREDQLRRRRRGRAELNFDFYDDWDNDDAGDGLLGWGNDELDRLLAGSGSARGSAEQPRRQRTMSYGARRTRRRSTVLPDERTDPTVIPKSSFLGFLERFPWRIGARGIRYRPSAADLQENPGGLRRHTHEDEPLMEAAEEDEGGLGHAKQTRQRRGTHSSRETTNSLSSRGDLIPSDEEEDAVPLDDEFALALGRRGTGLSLEEPFGKPSFSRRSTGTPTSRDSKRKSRTNSGGKSSRKSDYEVIYDGNAPAMVDVKKEEEQARLEEEAEIARKRLAAHKLAVSRGLERTEDESVPSMPPSRSSTTSNLRMSLTADEAAARGGTEIASIPHSPGEQMAHNDQYTEPFPPLASPSPDAAYTQEIALSAKDGDEGKSLERKPRSNSDIGES</sequence>
<evidence type="ECO:0000256" key="2">
    <source>
        <dbReference type="SAM" id="MobiDB-lite"/>
    </source>
</evidence>
<dbReference type="AlphaFoldDB" id="V5FFS3"/>
<feature type="region of interest" description="Disordered" evidence="2">
    <location>
        <begin position="349"/>
        <end position="396"/>
    </location>
</feature>
<name>V5FFS3_BYSSN</name>
<dbReference type="InParanoid" id="V5FFS3"/>
<feature type="region of interest" description="Disordered" evidence="2">
    <location>
        <begin position="197"/>
        <end position="233"/>
    </location>
</feature>
<feature type="coiled-coil region" evidence="1">
    <location>
        <begin position="405"/>
        <end position="432"/>
    </location>
</feature>
<feature type="compositionally biased region" description="Basic and acidic residues" evidence="2">
    <location>
        <begin position="518"/>
        <end position="532"/>
    </location>
</feature>
<keyword evidence="1" id="KW-0175">Coiled coil</keyword>
<accession>V5FFS3</accession>
<dbReference type="EMBL" id="BAUL01000165">
    <property type="protein sequence ID" value="GAD96449.1"/>
    <property type="molecule type" value="Genomic_DNA"/>
</dbReference>
<evidence type="ECO:0000313" key="4">
    <source>
        <dbReference type="Proteomes" id="UP000018001"/>
    </source>
</evidence>
<proteinExistence type="predicted"/>
<evidence type="ECO:0000313" key="3">
    <source>
        <dbReference type="EMBL" id="GAD96449.1"/>
    </source>
</evidence>
<protein>
    <submittedName>
        <fullName evidence="3">Uncharacterized protein</fullName>
    </submittedName>
</protein>
<organism evidence="3 4">
    <name type="scientific">Byssochlamys spectabilis (strain No. 5 / NBRC 109023)</name>
    <name type="common">Paecilomyces variotii</name>
    <dbReference type="NCBI Taxonomy" id="1356009"/>
    <lineage>
        <taxon>Eukaryota</taxon>
        <taxon>Fungi</taxon>
        <taxon>Dikarya</taxon>
        <taxon>Ascomycota</taxon>
        <taxon>Pezizomycotina</taxon>
        <taxon>Eurotiomycetes</taxon>
        <taxon>Eurotiomycetidae</taxon>
        <taxon>Eurotiales</taxon>
        <taxon>Thermoascaceae</taxon>
        <taxon>Paecilomyces</taxon>
    </lineage>
</organism>
<dbReference type="Proteomes" id="UP000018001">
    <property type="component" value="Unassembled WGS sequence"/>
</dbReference>
<feature type="compositionally biased region" description="Polar residues" evidence="2">
    <location>
        <begin position="362"/>
        <end position="371"/>
    </location>
</feature>
<feature type="region of interest" description="Disordered" evidence="2">
    <location>
        <begin position="472"/>
        <end position="539"/>
    </location>
</feature>
<evidence type="ECO:0000256" key="1">
    <source>
        <dbReference type="SAM" id="Coils"/>
    </source>
</evidence>
<feature type="region of interest" description="Disordered" evidence="2">
    <location>
        <begin position="434"/>
        <end position="459"/>
    </location>
</feature>
<dbReference type="OrthoDB" id="5421971at2759"/>
<feature type="region of interest" description="Disordered" evidence="2">
    <location>
        <begin position="286"/>
        <end position="333"/>
    </location>
</feature>
<feature type="compositionally biased region" description="Basic residues" evidence="2">
    <location>
        <begin position="299"/>
        <end position="308"/>
    </location>
</feature>
<keyword evidence="4" id="KW-1185">Reference proteome</keyword>
<comment type="caution">
    <text evidence="3">The sequence shown here is derived from an EMBL/GenBank/DDBJ whole genome shotgun (WGS) entry which is preliminary data.</text>
</comment>
<gene>
    <name evidence="3" type="ORF">PVAR5_5103</name>
</gene>
<reference evidence="4" key="1">
    <citation type="journal article" date="2014" name="Genome Announc.">
        <title>Draft genome sequence of the formaldehyde-resistant fungus Byssochlamys spectabilis No. 5 (anamorph Paecilomyces variotii No. 5) (NBRC109023).</title>
        <authorList>
            <person name="Oka T."/>
            <person name="Ekino K."/>
            <person name="Fukuda K."/>
            <person name="Nomura Y."/>
        </authorList>
    </citation>
    <scope>NUCLEOTIDE SEQUENCE [LARGE SCALE GENOMIC DNA]</scope>
    <source>
        <strain evidence="4">No. 5 / NBRC 109023</strain>
    </source>
</reference>
<dbReference type="HOGENOM" id="CLU_028829_1_1_1"/>